<evidence type="ECO:0000256" key="9">
    <source>
        <dbReference type="ARBA" id="ARBA00022741"/>
    </source>
</evidence>
<dbReference type="Gene3D" id="3.40.50.300">
    <property type="entry name" value="P-loop containing nucleotide triphosphate hydrolases"/>
    <property type="match status" value="1"/>
</dbReference>
<dbReference type="GO" id="GO:0016787">
    <property type="term" value="F:hydrolase activity"/>
    <property type="evidence" value="ECO:0007669"/>
    <property type="project" value="UniProtKB-KW"/>
</dbReference>
<dbReference type="GO" id="GO:0022857">
    <property type="term" value="F:transmembrane transporter activity"/>
    <property type="evidence" value="ECO:0007669"/>
    <property type="project" value="InterPro"/>
</dbReference>
<evidence type="ECO:0000256" key="5">
    <source>
        <dbReference type="ARBA" id="ARBA00022448"/>
    </source>
</evidence>
<dbReference type="Pfam" id="PF00083">
    <property type="entry name" value="Sugar_tr"/>
    <property type="match status" value="1"/>
</dbReference>
<keyword evidence="14 23" id="KW-1133">Transmembrane helix</keyword>
<feature type="transmembrane region" description="Helical" evidence="23">
    <location>
        <begin position="480"/>
        <end position="498"/>
    </location>
</feature>
<evidence type="ECO:0000256" key="16">
    <source>
        <dbReference type="ARBA" id="ARBA00023136"/>
    </source>
</evidence>
<dbReference type="GO" id="GO:0000724">
    <property type="term" value="P:double-strand break repair via homologous recombination"/>
    <property type="evidence" value="ECO:0007669"/>
    <property type="project" value="TreeGrafter"/>
</dbReference>
<keyword evidence="11" id="KW-0378">Hydrolase</keyword>
<proteinExistence type="inferred from homology"/>
<comment type="caution">
    <text evidence="26">The sequence shown here is derived from an EMBL/GenBank/DDBJ whole genome shotgun (WGS) entry which is preliminary data.</text>
</comment>
<dbReference type="FunFam" id="1.20.1250.20:FF:000218">
    <property type="entry name" value="facilitated trehalose transporter Tret1"/>
    <property type="match status" value="1"/>
</dbReference>
<dbReference type="PROSITE" id="PS50850">
    <property type="entry name" value="MFS"/>
    <property type="match status" value="1"/>
</dbReference>
<keyword evidence="10" id="KW-0227">DNA damage</keyword>
<evidence type="ECO:0000256" key="1">
    <source>
        <dbReference type="ARBA" id="ARBA00004123"/>
    </source>
</evidence>
<dbReference type="InterPro" id="IPR031327">
    <property type="entry name" value="MCM"/>
</dbReference>
<evidence type="ECO:0000256" key="14">
    <source>
        <dbReference type="ARBA" id="ARBA00022989"/>
    </source>
</evidence>
<dbReference type="Gene3D" id="2.40.50.140">
    <property type="entry name" value="Nucleic acid-binding proteins"/>
    <property type="match status" value="1"/>
</dbReference>
<dbReference type="Pfam" id="PF00493">
    <property type="entry name" value="MCM"/>
    <property type="match status" value="1"/>
</dbReference>
<keyword evidence="16 23" id="KW-0472">Membrane</keyword>
<dbReference type="InterPro" id="IPR005829">
    <property type="entry name" value="Sugar_transporter_CS"/>
</dbReference>
<dbReference type="InterPro" id="IPR041562">
    <property type="entry name" value="MCM_lid"/>
</dbReference>
<dbReference type="Pfam" id="PF26066">
    <property type="entry name" value="MCM9_N"/>
    <property type="match status" value="1"/>
</dbReference>
<feature type="transmembrane region" description="Helical" evidence="23">
    <location>
        <begin position="261"/>
        <end position="288"/>
    </location>
</feature>
<dbReference type="PANTHER" id="PTHR11630">
    <property type="entry name" value="DNA REPLICATION LICENSING FACTOR MCM FAMILY MEMBER"/>
    <property type="match status" value="1"/>
</dbReference>
<evidence type="ECO:0000256" key="6">
    <source>
        <dbReference type="ARBA" id="ARBA00022475"/>
    </source>
</evidence>
<dbReference type="PROSITE" id="PS00216">
    <property type="entry name" value="SUGAR_TRANSPORT_1"/>
    <property type="match status" value="2"/>
</dbReference>
<feature type="transmembrane region" description="Helical" evidence="23">
    <location>
        <begin position="115"/>
        <end position="136"/>
    </location>
</feature>
<evidence type="ECO:0000313" key="27">
    <source>
        <dbReference type="Proteomes" id="UP000475862"/>
    </source>
</evidence>
<dbReference type="GO" id="GO:0005886">
    <property type="term" value="C:plasma membrane"/>
    <property type="evidence" value="ECO:0007669"/>
    <property type="project" value="UniProtKB-SubCell"/>
</dbReference>
<keyword evidence="5" id="KW-0813">Transport</keyword>
<dbReference type="InterPro" id="IPR027417">
    <property type="entry name" value="P-loop_NTPase"/>
</dbReference>
<keyword evidence="7" id="KW-0762">Sugar transport</keyword>
<feature type="domain" description="Major facilitator superfamily (MFS) profile" evidence="25">
    <location>
        <begin position="24"/>
        <end position="452"/>
    </location>
</feature>
<accession>A0A6G0U914</accession>
<keyword evidence="6" id="KW-1003">Cell membrane</keyword>
<evidence type="ECO:0000256" key="20">
    <source>
        <dbReference type="ARBA" id="ARBA00047995"/>
    </source>
</evidence>
<dbReference type="PROSITE" id="PS00217">
    <property type="entry name" value="SUGAR_TRANSPORT_2"/>
    <property type="match status" value="1"/>
</dbReference>
<dbReference type="Gene3D" id="2.20.28.10">
    <property type="match status" value="1"/>
</dbReference>
<dbReference type="SMART" id="SM00350">
    <property type="entry name" value="MCM"/>
    <property type="match status" value="1"/>
</dbReference>
<feature type="non-terminal residue" evidence="26">
    <location>
        <position position="1317"/>
    </location>
</feature>
<feature type="compositionally biased region" description="Polar residues" evidence="22">
    <location>
        <begin position="1294"/>
        <end position="1305"/>
    </location>
</feature>
<dbReference type="EC" id="3.6.4.12" evidence="4"/>
<evidence type="ECO:0000256" key="13">
    <source>
        <dbReference type="ARBA" id="ARBA00022840"/>
    </source>
</evidence>
<keyword evidence="15 21" id="KW-0238">DNA-binding</keyword>
<dbReference type="InterPro" id="IPR020846">
    <property type="entry name" value="MFS_dom"/>
</dbReference>
<keyword evidence="12" id="KW-0347">Helicase</keyword>
<reference evidence="26 27" key="1">
    <citation type="submission" date="2019-08" db="EMBL/GenBank/DDBJ databases">
        <title>The genome of the soybean aphid Biotype 1, its phylome, world population structure and adaptation to the North American continent.</title>
        <authorList>
            <person name="Giordano R."/>
            <person name="Donthu R.K."/>
            <person name="Hernandez A.G."/>
            <person name="Wright C.L."/>
            <person name="Zimin A.V."/>
        </authorList>
    </citation>
    <scope>NUCLEOTIDE SEQUENCE [LARGE SCALE GENOMIC DNA]</scope>
    <source>
        <tissue evidence="26">Whole aphids</tissue>
    </source>
</reference>
<evidence type="ECO:0000256" key="2">
    <source>
        <dbReference type="ARBA" id="ARBA00004651"/>
    </source>
</evidence>
<evidence type="ECO:0000259" key="24">
    <source>
        <dbReference type="PROSITE" id="PS50051"/>
    </source>
</evidence>
<name>A0A6G0U914_APHGL</name>
<dbReference type="InterPro" id="IPR058768">
    <property type="entry name" value="MCM9_N"/>
</dbReference>
<feature type="region of interest" description="Disordered" evidence="22">
    <location>
        <begin position="1285"/>
        <end position="1305"/>
    </location>
</feature>
<evidence type="ECO:0000256" key="12">
    <source>
        <dbReference type="ARBA" id="ARBA00022806"/>
    </source>
</evidence>
<dbReference type="EMBL" id="VYZN01000001">
    <property type="protein sequence ID" value="KAE9545625.1"/>
    <property type="molecule type" value="Genomic_DNA"/>
</dbReference>
<comment type="subcellular location">
    <subcellularLocation>
        <location evidence="2">Cell membrane</location>
        <topology evidence="2">Multi-pass membrane protein</topology>
    </subcellularLocation>
    <subcellularLocation>
        <location evidence="1">Nucleus</location>
    </subcellularLocation>
</comment>
<evidence type="ECO:0000256" key="23">
    <source>
        <dbReference type="SAM" id="Phobius"/>
    </source>
</evidence>
<dbReference type="Gene3D" id="1.20.1250.20">
    <property type="entry name" value="MFS general substrate transporter like domains"/>
    <property type="match status" value="1"/>
</dbReference>
<feature type="transmembrane region" description="Helical" evidence="23">
    <location>
        <begin position="90"/>
        <end position="109"/>
    </location>
</feature>
<dbReference type="Pfam" id="PF17207">
    <property type="entry name" value="MCM_OB"/>
    <property type="match status" value="1"/>
</dbReference>
<keyword evidence="17" id="KW-0234">DNA repair</keyword>
<evidence type="ECO:0000256" key="4">
    <source>
        <dbReference type="ARBA" id="ARBA00012551"/>
    </source>
</evidence>
<dbReference type="SUPFAM" id="SSF103473">
    <property type="entry name" value="MFS general substrate transporter"/>
    <property type="match status" value="1"/>
</dbReference>
<dbReference type="GO" id="GO:0042555">
    <property type="term" value="C:MCM complex"/>
    <property type="evidence" value="ECO:0007669"/>
    <property type="project" value="TreeGrafter"/>
</dbReference>
<comment type="similarity">
    <text evidence="3 21">Belongs to the MCM family.</text>
</comment>
<dbReference type="InterPro" id="IPR012340">
    <property type="entry name" value="NA-bd_OB-fold"/>
</dbReference>
<evidence type="ECO:0000256" key="22">
    <source>
        <dbReference type="SAM" id="MobiDB-lite"/>
    </source>
</evidence>
<evidence type="ECO:0000256" key="11">
    <source>
        <dbReference type="ARBA" id="ARBA00022801"/>
    </source>
</evidence>
<evidence type="ECO:0000256" key="7">
    <source>
        <dbReference type="ARBA" id="ARBA00022597"/>
    </source>
</evidence>
<evidence type="ECO:0000259" key="25">
    <source>
        <dbReference type="PROSITE" id="PS50850"/>
    </source>
</evidence>
<dbReference type="InterPro" id="IPR036259">
    <property type="entry name" value="MFS_trans_sf"/>
</dbReference>
<evidence type="ECO:0000256" key="10">
    <source>
        <dbReference type="ARBA" id="ARBA00022763"/>
    </source>
</evidence>
<feature type="transmembrane region" description="Helical" evidence="23">
    <location>
        <begin position="148"/>
        <end position="169"/>
    </location>
</feature>
<dbReference type="OrthoDB" id="271325at2759"/>
<dbReference type="PRINTS" id="PR01657">
    <property type="entry name" value="MCMFAMILY"/>
</dbReference>
<feature type="transmembrane region" description="Helical" evidence="23">
    <location>
        <begin position="175"/>
        <end position="193"/>
    </location>
</feature>
<dbReference type="InterPro" id="IPR005828">
    <property type="entry name" value="MFS_sugar_transport-like"/>
</dbReference>
<feature type="transmembrane region" description="Helical" evidence="23">
    <location>
        <begin position="426"/>
        <end position="444"/>
    </location>
</feature>
<dbReference type="GO" id="GO:0005524">
    <property type="term" value="F:ATP binding"/>
    <property type="evidence" value="ECO:0007669"/>
    <property type="project" value="UniProtKB-KW"/>
</dbReference>
<evidence type="ECO:0000256" key="15">
    <source>
        <dbReference type="ARBA" id="ARBA00023125"/>
    </source>
</evidence>
<feature type="transmembrane region" description="Helical" evidence="23">
    <location>
        <begin position="326"/>
        <end position="349"/>
    </location>
</feature>
<keyword evidence="27" id="KW-1185">Reference proteome</keyword>
<dbReference type="GO" id="GO:0017116">
    <property type="term" value="F:single-stranded DNA helicase activity"/>
    <property type="evidence" value="ECO:0007669"/>
    <property type="project" value="TreeGrafter"/>
</dbReference>
<feature type="domain" description="MCM C-terminal AAA(+) ATPase" evidence="24">
    <location>
        <begin position="840"/>
        <end position="1045"/>
    </location>
</feature>
<keyword evidence="13 21" id="KW-0067">ATP-binding</keyword>
<dbReference type="FunFam" id="3.40.50.300:FF:000671">
    <property type="entry name" value="DNA helicase MCM9 isoform X1"/>
    <property type="match status" value="1"/>
</dbReference>
<evidence type="ECO:0000256" key="21">
    <source>
        <dbReference type="RuleBase" id="RU004070"/>
    </source>
</evidence>
<organism evidence="26 27">
    <name type="scientific">Aphis glycines</name>
    <name type="common">Soybean aphid</name>
    <dbReference type="NCBI Taxonomy" id="307491"/>
    <lineage>
        <taxon>Eukaryota</taxon>
        <taxon>Metazoa</taxon>
        <taxon>Ecdysozoa</taxon>
        <taxon>Arthropoda</taxon>
        <taxon>Hexapoda</taxon>
        <taxon>Insecta</taxon>
        <taxon>Pterygota</taxon>
        <taxon>Neoptera</taxon>
        <taxon>Paraneoptera</taxon>
        <taxon>Hemiptera</taxon>
        <taxon>Sternorrhyncha</taxon>
        <taxon>Aphidomorpha</taxon>
        <taxon>Aphidoidea</taxon>
        <taxon>Aphididae</taxon>
        <taxon>Aphidini</taxon>
        <taxon>Aphis</taxon>
        <taxon>Aphis</taxon>
    </lineage>
</organism>
<evidence type="ECO:0000256" key="18">
    <source>
        <dbReference type="ARBA" id="ARBA00023242"/>
    </source>
</evidence>
<dbReference type="SUPFAM" id="SSF50249">
    <property type="entry name" value="Nucleic acid-binding proteins"/>
    <property type="match status" value="1"/>
</dbReference>
<dbReference type="InterPro" id="IPR001208">
    <property type="entry name" value="MCM_dom"/>
</dbReference>
<evidence type="ECO:0000313" key="26">
    <source>
        <dbReference type="EMBL" id="KAE9545625.1"/>
    </source>
</evidence>
<dbReference type="SUPFAM" id="SSF52540">
    <property type="entry name" value="P-loop containing nucleoside triphosphate hydrolases"/>
    <property type="match status" value="1"/>
</dbReference>
<dbReference type="InterPro" id="IPR033762">
    <property type="entry name" value="MCM_OB"/>
</dbReference>
<comment type="catalytic activity">
    <reaction evidence="20">
        <text>ATP + H2O = ADP + phosphate + H(+)</text>
        <dbReference type="Rhea" id="RHEA:13065"/>
        <dbReference type="ChEBI" id="CHEBI:15377"/>
        <dbReference type="ChEBI" id="CHEBI:15378"/>
        <dbReference type="ChEBI" id="CHEBI:30616"/>
        <dbReference type="ChEBI" id="CHEBI:43474"/>
        <dbReference type="ChEBI" id="CHEBI:456216"/>
        <dbReference type="EC" id="3.6.4.12"/>
    </reaction>
</comment>
<keyword evidence="18" id="KW-0539">Nucleus</keyword>
<protein>
    <recommendedName>
        <fullName evidence="19">DNA helicase MCM9</fullName>
        <ecNumber evidence="4">3.6.4.12</ecNumber>
    </recommendedName>
</protein>
<dbReference type="GO" id="GO:0005634">
    <property type="term" value="C:nucleus"/>
    <property type="evidence" value="ECO:0007669"/>
    <property type="project" value="UniProtKB-SubCell"/>
</dbReference>
<dbReference type="Pfam" id="PF17855">
    <property type="entry name" value="MCM_lid"/>
    <property type="match status" value="1"/>
</dbReference>
<feature type="transmembrane region" description="Helical" evidence="23">
    <location>
        <begin position="398"/>
        <end position="420"/>
    </location>
</feature>
<evidence type="ECO:0000256" key="8">
    <source>
        <dbReference type="ARBA" id="ARBA00022692"/>
    </source>
</evidence>
<dbReference type="Proteomes" id="UP000475862">
    <property type="component" value="Unassembled WGS sequence"/>
</dbReference>
<evidence type="ECO:0000256" key="3">
    <source>
        <dbReference type="ARBA" id="ARBA00008010"/>
    </source>
</evidence>
<keyword evidence="8 23" id="KW-0812">Transmembrane</keyword>
<dbReference type="PANTHER" id="PTHR11630:SF48">
    <property type="entry name" value="DNA HELICASE MCM9"/>
    <property type="match status" value="1"/>
</dbReference>
<sequence length="1317" mass="148391">MRESVKIVFFGDKHDLSLTFSRNTSMSIFISGMWLGWPSSASEKFIKHETGELHVTYDQLSWIVCMMDLGNFISPLFGGYLMDRFGRKKVIAALGPLFIVSWSLTLFVPNTVALYTARLMAGLGKGVSYTVVPVFLGEIAGVDIRGALGSVFTIQLSGGVLFEVIIGPYVSYQTLNATSAIVPVLFFIAFIWVPESPYYLLKVGRQADAARCLRWYRGCDAGSGDDTVDAELQLMEVNVRKDMENGSAFGELFTNQNNFRALAVVVVACAGQRAGGISSLTAYSALILPEPSPIMGKFEFIIAFAIVLVIVNFIGLAMVDRVGRKPLLIASVTGLGVVTFVFGVYYFTAENFPDAASAFRWVPYACHTTFAATFSIGIGFIPVVFLGEMFPVNVRSRCSAFASVTLAFFSFLSNKMFLIISRDYGYYTMFWTFSAVNFACAYFLHRYAIETTNKTFLEIQEILDDSVRNGSRRRRKLPEIAVMQCLLNTIITYIISYLQSLDSVVMKERPCSIKDFYRRLSYIILNKSRIKHILIIINISHYTYSPISFGKFTHTVTALNKMFEEYLYTYHEDDLLNILRSEDKKQHYSLTINFLTLFEKNAKLGEEILEDSINLLEQFDKDLIIVQRVLKKKYKDNTVKLRVKKKIHTRITALPLCPELHRTIFPRNEDIGSFLRVNGTVVRTVLPKLLEYKKVYYCSKCKEPFDVKIDYEQFNKLVVPLRCPNIEGCPGTNLKPLKDEDQYIKDYQEIKIQEQIGKVGLGAMPRSMWVSLEDDLVDNGTVIRRWNQTIENSYIDIELCFRANHLIVCNDQQSAIMITDEWVHEFEKFWEDNKNDLFAARDLIIASISPQTYGLYTAKLAVALGLAGGVQRSASESGGTRIRGETHLLLVGDPGTGKSQLLKFAWKVCPRSIFTTGVGSSKAGLTVAAFREGSEWHLEAGALVLADGGICCVDEFGSLREDDRTAIHEAMEQQSISVAKAGLVCKLDTRCTVMAAMNPKSRYNLNLSITDNIKVASPLLSRFDLILILIDTKNEEWEKVVSSYVLQGKKPGAHKNSTTLWSLEKLQHYFCTIRSMTPETTEDANIVLSKYYWMQRQSTYRNPARTSVRFLESLLRLSQAHAKLMFRNQVLVQDTIVAVSLMECSNDDGSPDSINTLYTKFPLCPKETYIKEMERILKKLGLDDILEKEMNLWCNTSVVHLSDTTNTSLDDMPKKEIVKPITSKNKRIHVNSPKQDIQVIIDEDSNDEDIFVSSTSKKITNVSIKSSTLPITAVTPPDTSTNIFNNPCLKRKNNSSQTPPSTKLDTGQLARLKLSAY</sequence>
<dbReference type="GO" id="GO:0003697">
    <property type="term" value="F:single-stranded DNA binding"/>
    <property type="evidence" value="ECO:0007669"/>
    <property type="project" value="TreeGrafter"/>
</dbReference>
<dbReference type="PROSITE" id="PS50051">
    <property type="entry name" value="MCM_2"/>
    <property type="match status" value="1"/>
</dbReference>
<keyword evidence="9 21" id="KW-0547">Nucleotide-binding</keyword>
<feature type="transmembrane region" description="Helical" evidence="23">
    <location>
        <begin position="300"/>
        <end position="319"/>
    </location>
</feature>
<evidence type="ECO:0000256" key="17">
    <source>
        <dbReference type="ARBA" id="ARBA00023204"/>
    </source>
</evidence>
<feature type="transmembrane region" description="Helical" evidence="23">
    <location>
        <begin position="361"/>
        <end position="386"/>
    </location>
</feature>
<gene>
    <name evidence="26" type="ORF">AGLY_001168</name>
</gene>
<evidence type="ECO:0000256" key="19">
    <source>
        <dbReference type="ARBA" id="ARBA00041085"/>
    </source>
</evidence>